<organism evidence="1 2">
    <name type="scientific">Hygrophoropsis aurantiaca</name>
    <dbReference type="NCBI Taxonomy" id="72124"/>
    <lineage>
        <taxon>Eukaryota</taxon>
        <taxon>Fungi</taxon>
        <taxon>Dikarya</taxon>
        <taxon>Basidiomycota</taxon>
        <taxon>Agaricomycotina</taxon>
        <taxon>Agaricomycetes</taxon>
        <taxon>Agaricomycetidae</taxon>
        <taxon>Boletales</taxon>
        <taxon>Coniophorineae</taxon>
        <taxon>Hygrophoropsidaceae</taxon>
        <taxon>Hygrophoropsis</taxon>
    </lineage>
</organism>
<gene>
    <name evidence="1" type="ORF">BJ138DRAFT_1225749</name>
</gene>
<sequence>MPERCTPIPSFPLLIALLSLHISPTWTSTSFLIALSRDSCIGPPSSATIRATASLFRSGPSQTDTFAAFKQFKAYAENQTGRKPDVYLRDHGGAGDLPAAQDIPADDPDAMDDPDAAANDPVPAPAPLEAPVQPAPAAQDIPADDPDAMDDPDAAANDPVPAPAPLEVPVQPAVDPAPAESTVRPPSPVGIGARLPARARQPPRDWWVLPRAPRPVLANDDDEDNAEYAHLAFWEEDDDEFVLMVGSSGEPLTYAEALRRPDAEHWRQAALEELAAHKSNRTWRLVERPTDRNVAVLELLGFKQTYSDASIYIYSRGDVRLSAPRADNSGKGRNKGSGKANKAEDASTTASKSSASSATNSQPANGATNPSTVVESAGNASLCSSSPSDPVIMVRKSKIEVGK</sequence>
<protein>
    <submittedName>
        <fullName evidence="1">Uncharacterized protein</fullName>
    </submittedName>
</protein>
<proteinExistence type="predicted"/>
<name>A0ACB8A029_9AGAM</name>
<accession>A0ACB8A029</accession>
<keyword evidence="2" id="KW-1185">Reference proteome</keyword>
<evidence type="ECO:0000313" key="2">
    <source>
        <dbReference type="Proteomes" id="UP000790377"/>
    </source>
</evidence>
<dbReference type="Proteomes" id="UP000790377">
    <property type="component" value="Unassembled WGS sequence"/>
</dbReference>
<evidence type="ECO:0000313" key="1">
    <source>
        <dbReference type="EMBL" id="KAH7905968.1"/>
    </source>
</evidence>
<dbReference type="EMBL" id="MU268091">
    <property type="protein sequence ID" value="KAH7905968.1"/>
    <property type="molecule type" value="Genomic_DNA"/>
</dbReference>
<reference evidence="1" key="1">
    <citation type="journal article" date="2021" name="New Phytol.">
        <title>Evolutionary innovations through gain and loss of genes in the ectomycorrhizal Boletales.</title>
        <authorList>
            <person name="Wu G."/>
            <person name="Miyauchi S."/>
            <person name="Morin E."/>
            <person name="Kuo A."/>
            <person name="Drula E."/>
            <person name="Varga T."/>
            <person name="Kohler A."/>
            <person name="Feng B."/>
            <person name="Cao Y."/>
            <person name="Lipzen A."/>
            <person name="Daum C."/>
            <person name="Hundley H."/>
            <person name="Pangilinan J."/>
            <person name="Johnson J."/>
            <person name="Barry K."/>
            <person name="LaButti K."/>
            <person name="Ng V."/>
            <person name="Ahrendt S."/>
            <person name="Min B."/>
            <person name="Choi I.G."/>
            <person name="Park H."/>
            <person name="Plett J.M."/>
            <person name="Magnuson J."/>
            <person name="Spatafora J.W."/>
            <person name="Nagy L.G."/>
            <person name="Henrissat B."/>
            <person name="Grigoriev I.V."/>
            <person name="Yang Z.L."/>
            <person name="Xu J."/>
            <person name="Martin F.M."/>
        </authorList>
    </citation>
    <scope>NUCLEOTIDE SEQUENCE</scope>
    <source>
        <strain evidence="1">ATCC 28755</strain>
    </source>
</reference>
<comment type="caution">
    <text evidence="1">The sequence shown here is derived from an EMBL/GenBank/DDBJ whole genome shotgun (WGS) entry which is preliminary data.</text>
</comment>